<name>A0A6B9L9D2_9CAUD</name>
<sequence>MNEVYKKATEEQGERGKPIFLANFTISKSQTFGASKKVKKEFTKVKRAVCAGNLAQIKTDKRVLFNCLVLLLGDKKKAIKADFSKYTIEEIEIISFHGYSSVK</sequence>
<accession>A0A6B9L9D2</accession>
<evidence type="ECO:0000313" key="1">
    <source>
        <dbReference type="EMBL" id="QHB38470.1"/>
    </source>
</evidence>
<dbReference type="Proteomes" id="UP000464726">
    <property type="component" value="Segment"/>
</dbReference>
<proteinExistence type="predicted"/>
<organism evidence="1 2">
    <name type="scientific">Flavobacterium phage vB_FspM_lotta8-1</name>
    <dbReference type="NCBI Taxonomy" id="2686242"/>
    <lineage>
        <taxon>Viruses</taxon>
        <taxon>Duplodnaviria</taxon>
        <taxon>Heunggongvirae</taxon>
        <taxon>Uroviricota</taxon>
        <taxon>Caudoviricetes</taxon>
        <taxon>Winoviridae</taxon>
        <taxon>Pippivirus</taxon>
        <taxon>Pippivirus lotta</taxon>
    </lineage>
</organism>
<protein>
    <submittedName>
        <fullName evidence="1">Uncharacterized protein</fullName>
    </submittedName>
</protein>
<reference evidence="1 2" key="1">
    <citation type="journal article" date="2020" name="Viruses">
        <title>Diversity and Host Interactions Among Virulent and Temperate Baltic Sea Flavobacterium Phages.</title>
        <authorList>
            <person name="Nilsson E."/>
            <person name="Bayfield O.W."/>
            <person name="Lundin D."/>
            <person name="Antson A.A."/>
            <person name="Holmfeldt K."/>
        </authorList>
    </citation>
    <scope>NUCLEOTIDE SEQUENCE [LARGE SCALE GENOMIC DNA]</scope>
</reference>
<keyword evidence="2" id="KW-1185">Reference proteome</keyword>
<dbReference type="EMBL" id="MN812203">
    <property type="protein sequence ID" value="QHB38470.1"/>
    <property type="molecule type" value="Genomic_DNA"/>
</dbReference>
<evidence type="ECO:0000313" key="2">
    <source>
        <dbReference type="Proteomes" id="UP000464726"/>
    </source>
</evidence>
<gene>
    <name evidence="1" type="ORF">lotta81_gp012</name>
</gene>